<evidence type="ECO:0000313" key="10">
    <source>
        <dbReference type="Proteomes" id="UP001527925"/>
    </source>
</evidence>
<evidence type="ECO:0000256" key="5">
    <source>
        <dbReference type="ARBA" id="ARBA00022989"/>
    </source>
</evidence>
<dbReference type="PROSITE" id="PS50939">
    <property type="entry name" value="CYTOCHROME_B561"/>
    <property type="match status" value="1"/>
</dbReference>
<feature type="transmembrane region" description="Helical" evidence="7">
    <location>
        <begin position="197"/>
        <end position="222"/>
    </location>
</feature>
<keyword evidence="10" id="KW-1185">Reference proteome</keyword>
<feature type="transmembrane region" description="Helical" evidence="7">
    <location>
        <begin position="273"/>
        <end position="294"/>
    </location>
</feature>
<dbReference type="EMBL" id="JADGIZ020000045">
    <property type="protein sequence ID" value="KAL2913506.1"/>
    <property type="molecule type" value="Genomic_DNA"/>
</dbReference>
<feature type="transmembrane region" description="Helical" evidence="7">
    <location>
        <begin position="234"/>
        <end position="253"/>
    </location>
</feature>
<feature type="transmembrane region" description="Helical" evidence="7">
    <location>
        <begin position="163"/>
        <end position="185"/>
    </location>
</feature>
<feature type="transmembrane region" description="Helical" evidence="7">
    <location>
        <begin position="306"/>
        <end position="325"/>
    </location>
</feature>
<dbReference type="Pfam" id="PF03188">
    <property type="entry name" value="Cytochrom_B561"/>
    <property type="match status" value="1"/>
</dbReference>
<dbReference type="Gene3D" id="2.60.40.1210">
    <property type="entry name" value="Cellobiose dehydrogenase, cytochrome domain"/>
    <property type="match status" value="1"/>
</dbReference>
<evidence type="ECO:0000256" key="3">
    <source>
        <dbReference type="ARBA" id="ARBA00022692"/>
    </source>
</evidence>
<reference evidence="9 10" key="1">
    <citation type="submission" date="2023-09" db="EMBL/GenBank/DDBJ databases">
        <title>Pangenome analysis of Batrachochytrium dendrobatidis and related Chytrids.</title>
        <authorList>
            <person name="Yacoub M.N."/>
            <person name="Stajich J.E."/>
            <person name="James T.Y."/>
        </authorList>
    </citation>
    <scope>NUCLEOTIDE SEQUENCE [LARGE SCALE GENOMIC DNA]</scope>
    <source>
        <strain evidence="9 10">JEL0888</strain>
    </source>
</reference>
<dbReference type="Proteomes" id="UP001527925">
    <property type="component" value="Unassembled WGS sequence"/>
</dbReference>
<dbReference type="SMART" id="SM00665">
    <property type="entry name" value="B561"/>
    <property type="match status" value="1"/>
</dbReference>
<keyword evidence="4" id="KW-0249">Electron transport</keyword>
<dbReference type="Pfam" id="PF16010">
    <property type="entry name" value="CDH-cyt"/>
    <property type="match status" value="2"/>
</dbReference>
<name>A0ABR4N1V3_9FUNG</name>
<keyword evidence="5 7" id="KW-1133">Transmembrane helix</keyword>
<evidence type="ECO:0000256" key="7">
    <source>
        <dbReference type="SAM" id="Phobius"/>
    </source>
</evidence>
<comment type="caution">
    <text evidence="9">The sequence shown here is derived from an EMBL/GenBank/DDBJ whole genome shotgun (WGS) entry which is preliminary data.</text>
</comment>
<proteinExistence type="predicted"/>
<accession>A0ABR4N1V3</accession>
<dbReference type="SUPFAM" id="SSF49344">
    <property type="entry name" value="CBD9-like"/>
    <property type="match status" value="1"/>
</dbReference>
<evidence type="ECO:0000259" key="8">
    <source>
        <dbReference type="PROSITE" id="PS50939"/>
    </source>
</evidence>
<dbReference type="InterPro" id="IPR015920">
    <property type="entry name" value="Cellobiose_DH-like_cyt"/>
</dbReference>
<evidence type="ECO:0000256" key="2">
    <source>
        <dbReference type="ARBA" id="ARBA00022448"/>
    </source>
</evidence>
<evidence type="ECO:0000256" key="1">
    <source>
        <dbReference type="ARBA" id="ARBA00004370"/>
    </source>
</evidence>
<sequence>MGTQPVCSPDGGVCLQALQTSSNTIVMTLVSSTAGWAGFGVGAAMANAAIYVGWRDSAGIVTSNRLGSGHSLPAVGNQLQALAAEPRAQPPTAAGIAFSVELKRDLIVGSRSFLWARSSIKPATPSSPSSTFTQHSDFGVFSIDLNAKSAVALPKGFSYNTIVILHGALMFVAWNVAPLLGIAASRYLKDYFDGKELIVHGVVIGVFGVLGAIASFILILLYKPAPLLSISAHSILGLILLGLLLVEAGLGFVCHWHYNEYRPSHRWYNRTHAILGASIVVVASVNILLGLILFEQLGFTSTVYVPVIYAGIAALAAVAFILLEWRHTRAWRAKRRQFV</sequence>
<organism evidence="9 10">
    <name type="scientific">Polyrhizophydium stewartii</name>
    <dbReference type="NCBI Taxonomy" id="2732419"/>
    <lineage>
        <taxon>Eukaryota</taxon>
        <taxon>Fungi</taxon>
        <taxon>Fungi incertae sedis</taxon>
        <taxon>Chytridiomycota</taxon>
        <taxon>Chytridiomycota incertae sedis</taxon>
        <taxon>Chytridiomycetes</taxon>
        <taxon>Rhizophydiales</taxon>
        <taxon>Rhizophydiales incertae sedis</taxon>
        <taxon>Polyrhizophydium</taxon>
    </lineage>
</organism>
<dbReference type="InterPro" id="IPR006593">
    <property type="entry name" value="Cyt_b561/ferric_Rdtase_TM"/>
</dbReference>
<gene>
    <name evidence="9" type="ORF">HK105_206966</name>
</gene>
<keyword evidence="3 7" id="KW-0812">Transmembrane</keyword>
<comment type="subcellular location">
    <subcellularLocation>
        <location evidence="1">Membrane</location>
    </subcellularLocation>
</comment>
<evidence type="ECO:0000256" key="4">
    <source>
        <dbReference type="ARBA" id="ARBA00022982"/>
    </source>
</evidence>
<keyword evidence="2" id="KW-0813">Transport</keyword>
<protein>
    <recommendedName>
        <fullName evidence="8">Cytochrome b561 domain-containing protein</fullName>
    </recommendedName>
</protein>
<dbReference type="CDD" id="cd09630">
    <property type="entry name" value="CDH_like_cytochrome"/>
    <property type="match status" value="1"/>
</dbReference>
<dbReference type="PANTHER" id="PTHR47797">
    <property type="entry name" value="DEHYDROGENASE, PUTATIVE (AFU_ORTHOLOGUE AFUA_8G05805)-RELATED"/>
    <property type="match status" value="1"/>
</dbReference>
<feature type="domain" description="Cytochrome b561" evidence="8">
    <location>
        <begin position="129"/>
        <end position="329"/>
    </location>
</feature>
<evidence type="ECO:0000313" key="9">
    <source>
        <dbReference type="EMBL" id="KAL2913506.1"/>
    </source>
</evidence>
<dbReference type="PANTHER" id="PTHR47797:SF3">
    <property type="entry name" value="CYTOCHROME B561 DOMAIN-CONTAINING PROTEIN"/>
    <property type="match status" value="1"/>
</dbReference>
<keyword evidence="6 7" id="KW-0472">Membrane</keyword>
<evidence type="ECO:0000256" key="6">
    <source>
        <dbReference type="ARBA" id="ARBA00023136"/>
    </source>
</evidence>